<gene>
    <name evidence="1" type="primary">g10549</name>
    <name evidence="1" type="ORF">NpPPO83_00010549</name>
</gene>
<keyword evidence="2" id="KW-1185">Reference proteome</keyword>
<dbReference type="EMBL" id="BSXG01000013">
    <property type="protein sequence ID" value="GME24531.1"/>
    <property type="molecule type" value="Genomic_DNA"/>
</dbReference>
<reference evidence="1" key="1">
    <citation type="submission" date="2024-09" db="EMBL/GenBank/DDBJ databases">
        <title>Draft Genome Sequences of Neofusicoccum parvum.</title>
        <authorList>
            <person name="Ashida A."/>
            <person name="Camagna M."/>
            <person name="Tanaka A."/>
            <person name="Takemoto D."/>
        </authorList>
    </citation>
    <scope>NUCLEOTIDE SEQUENCE</scope>
    <source>
        <strain evidence="1">PPO83</strain>
    </source>
</reference>
<protein>
    <submittedName>
        <fullName evidence="1">ATP binding protein</fullName>
    </submittedName>
</protein>
<evidence type="ECO:0000313" key="1">
    <source>
        <dbReference type="EMBL" id="GME24531.1"/>
    </source>
</evidence>
<accession>A0ACB5RVL1</accession>
<proteinExistence type="predicted"/>
<name>A0ACB5RVL1_9PEZI</name>
<comment type="caution">
    <text evidence="1">The sequence shown here is derived from an EMBL/GenBank/DDBJ whole genome shotgun (WGS) entry which is preliminary data.</text>
</comment>
<organism evidence="1 2">
    <name type="scientific">Neofusicoccum parvum</name>
    <dbReference type="NCBI Taxonomy" id="310453"/>
    <lineage>
        <taxon>Eukaryota</taxon>
        <taxon>Fungi</taxon>
        <taxon>Dikarya</taxon>
        <taxon>Ascomycota</taxon>
        <taxon>Pezizomycotina</taxon>
        <taxon>Dothideomycetes</taxon>
        <taxon>Dothideomycetes incertae sedis</taxon>
        <taxon>Botryosphaeriales</taxon>
        <taxon>Botryosphaeriaceae</taxon>
        <taxon>Neofusicoccum</taxon>
    </lineage>
</organism>
<dbReference type="Proteomes" id="UP001165186">
    <property type="component" value="Unassembled WGS sequence"/>
</dbReference>
<evidence type="ECO:0000313" key="2">
    <source>
        <dbReference type="Proteomes" id="UP001165186"/>
    </source>
</evidence>
<sequence length="641" mass="72101">MPFAQLVIGSPGAGKSTYCNGMHQFMSAIGRKCSVVNLDPANDHTSYPVALDVRDLVTLEEIMEAEELGPNGGVLYALEELEHNLDWLEAGLKELGDDYVLFDCPGQVELFTHHSSLRHIFLRLEKLGYRLVVVQLTDSYVISQPSLYISALLVALRGMLQMDLPHINVLTKIDNLRNYPDLPFNLDFYTEVQALDYLQPHLEAEQGSRFGSRVTASSTEKDDVDMDNLEDEDDPGKPKSKFSALNSAICEMIENFGLLSFHTLAVEDKQSMLTLLRAIDRAGGYAFGAAEGVNETVWQVAMREGETMLEPRDVQERWLDRRDEFDEMEREAWKKEAEAEGDGAPPGPQSVRVGEDGKAATPVAVEKSFEDMDIEEMEALKKSPAPWKSTFLSHIGKLDSPEFVLSTLQKAPEGSPVPYVPRARYCIFRGFFAELPENTHNQAPMNERVYESDMPTFTTDVRMLKVPQLFGSSAGHANSEEQWQGSGGGGPVEAVYWVKPTMTQWRVKGEAFILGPDIEGDGEKSSGVRTVKSELGKRMRVVKPGKEKEWSWETEMTAHFGNTPPGLRGRPVTEPYDEENLKLGTKVDDLHHKVARKNFRVVVIRPQEVEQTDLSDPEKARRYLYTYSQDTAEWKTQELWP</sequence>